<dbReference type="Proteomes" id="UP000002964">
    <property type="component" value="Unassembled WGS sequence"/>
</dbReference>
<dbReference type="GO" id="GO:0015774">
    <property type="term" value="P:polysaccharide transport"/>
    <property type="evidence" value="ECO:0007669"/>
    <property type="project" value="UniProtKB-KW"/>
</dbReference>
<comment type="similarity">
    <text evidence="2 11">Belongs to the ABC-2 integral membrane protein family.</text>
</comment>
<evidence type="ECO:0000256" key="10">
    <source>
        <dbReference type="ARBA" id="ARBA00023136"/>
    </source>
</evidence>
<dbReference type="RefSeq" id="WP_009149476.1">
    <property type="nucleotide sequence ID" value="NZ_CP121471.1"/>
</dbReference>
<evidence type="ECO:0000313" key="14">
    <source>
        <dbReference type="Proteomes" id="UP000002964"/>
    </source>
</evidence>
<feature type="transmembrane region" description="Helical" evidence="11">
    <location>
        <begin position="170"/>
        <end position="188"/>
    </location>
</feature>
<dbReference type="HOGENOM" id="CLU_060703_1_1_6"/>
<evidence type="ECO:0000256" key="6">
    <source>
        <dbReference type="ARBA" id="ARBA00022692"/>
    </source>
</evidence>
<dbReference type="GO" id="GO:0140359">
    <property type="term" value="F:ABC-type transporter activity"/>
    <property type="evidence" value="ECO:0007669"/>
    <property type="project" value="InterPro"/>
</dbReference>
<feature type="transmembrane region" description="Helical" evidence="11">
    <location>
        <begin position="135"/>
        <end position="163"/>
    </location>
</feature>
<name>H8Z1T4_9GAMM</name>
<dbReference type="PANTHER" id="PTHR30413:SF10">
    <property type="entry name" value="CAPSULE POLYSACCHARIDE EXPORT INNER-MEMBRANE PROTEIN CTRC"/>
    <property type="match status" value="1"/>
</dbReference>
<sequence length="256" mass="29267">MKLPVLFAFTRQDFIDRYSGSVFGALWSFIHPLVMIFIFTVVFAKIMGARLPGSVGEYNYPVYLVSGLLPWIAFSTTITRCATVFIDKRHIIGKIYLNLGYLPLYIVFSETITFTIALALFLGFLVFVGQWPGQLLLLVGLIYLLQQIFAFGLGLLFAILNVFLRDIRELVGIGLTFWFWLTPIVWVPDIAPRLVQDLQHWLNPAYLFIGSYRSIFVDQQLPASSSLAWLAGIGFAVVVLAWRLLRWLEKDIRDFL</sequence>
<keyword evidence="7" id="KW-0972">Capsule biogenesis/degradation</keyword>
<dbReference type="GO" id="GO:0043190">
    <property type="term" value="C:ATP-binding cassette (ABC) transporter complex"/>
    <property type="evidence" value="ECO:0007669"/>
    <property type="project" value="InterPro"/>
</dbReference>
<keyword evidence="4 11" id="KW-1003">Cell membrane</keyword>
<dbReference type="InterPro" id="IPR047817">
    <property type="entry name" value="ABC2_TM_bact-type"/>
</dbReference>
<evidence type="ECO:0000256" key="3">
    <source>
        <dbReference type="ARBA" id="ARBA00022448"/>
    </source>
</evidence>
<comment type="subcellular location">
    <subcellularLocation>
        <location evidence="11">Cell inner membrane</location>
        <topology evidence="11">Multi-pass membrane protein</topology>
    </subcellularLocation>
    <subcellularLocation>
        <location evidence="1">Cell membrane</location>
        <topology evidence="1">Multi-pass membrane protein</topology>
    </subcellularLocation>
</comment>
<keyword evidence="14" id="KW-1185">Reference proteome</keyword>
<feature type="transmembrane region" description="Helical" evidence="11">
    <location>
        <begin position="63"/>
        <end position="83"/>
    </location>
</feature>
<feature type="transmembrane region" description="Helical" evidence="11">
    <location>
        <begin position="104"/>
        <end position="129"/>
    </location>
</feature>
<reference evidence="14" key="1">
    <citation type="submission" date="2011-06" db="EMBL/GenBank/DDBJ databases">
        <authorList>
            <consortium name="US DOE Joint Genome Institute (JGI-PGF)"/>
            <person name="Lucas S."/>
            <person name="Han J."/>
            <person name="Lapidus A."/>
            <person name="Cheng J.-F."/>
            <person name="Goodwin L."/>
            <person name="Pitluck S."/>
            <person name="Peters L."/>
            <person name="Land M.L."/>
            <person name="Hauser L."/>
            <person name="Vogl K."/>
            <person name="Liu Z."/>
            <person name="Overmann J."/>
            <person name="Frigaard N.-U."/>
            <person name="Bryant D.A."/>
            <person name="Woyke T.J."/>
        </authorList>
    </citation>
    <scope>NUCLEOTIDE SEQUENCE [LARGE SCALE GENOMIC DNA]</scope>
    <source>
        <strain evidence="14">970</strain>
    </source>
</reference>
<feature type="transmembrane region" description="Helical" evidence="11">
    <location>
        <begin position="227"/>
        <end position="245"/>
    </location>
</feature>
<organism evidence="13 14">
    <name type="scientific">Thiorhodovibrio frisius</name>
    <dbReference type="NCBI Taxonomy" id="631362"/>
    <lineage>
        <taxon>Bacteria</taxon>
        <taxon>Pseudomonadati</taxon>
        <taxon>Pseudomonadota</taxon>
        <taxon>Gammaproteobacteria</taxon>
        <taxon>Chromatiales</taxon>
        <taxon>Chromatiaceae</taxon>
        <taxon>Thiorhodovibrio</taxon>
    </lineage>
</organism>
<reference evidence="13 14" key="2">
    <citation type="submission" date="2011-11" db="EMBL/GenBank/DDBJ databases">
        <authorList>
            <consortium name="US DOE Joint Genome Institute"/>
            <person name="Lucas S."/>
            <person name="Han J."/>
            <person name="Lapidus A."/>
            <person name="Cheng J.-F."/>
            <person name="Goodwin L."/>
            <person name="Pitluck S."/>
            <person name="Peters L."/>
            <person name="Ovchinnikova G."/>
            <person name="Zhang X."/>
            <person name="Detter J.C."/>
            <person name="Han C."/>
            <person name="Tapia R."/>
            <person name="Land M."/>
            <person name="Hauser L."/>
            <person name="Kyrpides N."/>
            <person name="Ivanova N."/>
            <person name="Pagani I."/>
            <person name="Vogl K."/>
            <person name="Liu Z."/>
            <person name="Overmann J."/>
            <person name="Frigaard N.-U."/>
            <person name="Bryant D."/>
            <person name="Woyke T."/>
        </authorList>
    </citation>
    <scope>NUCLEOTIDE SEQUENCE [LARGE SCALE GENOMIC DNA]</scope>
    <source>
        <strain evidence="13 14">970</strain>
    </source>
</reference>
<proteinExistence type="inferred from homology"/>
<dbReference type="AlphaFoldDB" id="H8Z1T4"/>
<accession>H8Z1T4</accession>
<evidence type="ECO:0000256" key="9">
    <source>
        <dbReference type="ARBA" id="ARBA00023047"/>
    </source>
</evidence>
<dbReference type="eggNOG" id="COG1682">
    <property type="taxonomic scope" value="Bacteria"/>
</dbReference>
<dbReference type="OrthoDB" id="9786910at2"/>
<evidence type="ECO:0000256" key="2">
    <source>
        <dbReference type="ARBA" id="ARBA00007783"/>
    </source>
</evidence>
<keyword evidence="8 11" id="KW-1133">Transmembrane helix</keyword>
<feature type="domain" description="ABC transmembrane type-2" evidence="12">
    <location>
        <begin position="23"/>
        <end position="248"/>
    </location>
</feature>
<evidence type="ECO:0000256" key="7">
    <source>
        <dbReference type="ARBA" id="ARBA00022903"/>
    </source>
</evidence>
<keyword evidence="10 11" id="KW-0472">Membrane</keyword>
<dbReference type="InterPro" id="IPR000412">
    <property type="entry name" value="ABC_2_transport"/>
</dbReference>
<dbReference type="STRING" id="631362.Thi970DRAFT_02833"/>
<dbReference type="GO" id="GO:0015920">
    <property type="term" value="P:lipopolysaccharide transport"/>
    <property type="evidence" value="ECO:0007669"/>
    <property type="project" value="TreeGrafter"/>
</dbReference>
<gene>
    <name evidence="13" type="ORF">Thi970DRAFT_02833</name>
</gene>
<evidence type="ECO:0000256" key="11">
    <source>
        <dbReference type="RuleBase" id="RU361157"/>
    </source>
</evidence>
<dbReference type="InterPro" id="IPR013525">
    <property type="entry name" value="ABC2_TM"/>
</dbReference>
<dbReference type="Pfam" id="PF01061">
    <property type="entry name" value="ABC2_membrane"/>
    <property type="match status" value="1"/>
</dbReference>
<dbReference type="PANTHER" id="PTHR30413">
    <property type="entry name" value="INNER MEMBRANE TRANSPORT PERMEASE"/>
    <property type="match status" value="1"/>
</dbReference>
<dbReference type="PROSITE" id="PS51012">
    <property type="entry name" value="ABC_TM2"/>
    <property type="match status" value="1"/>
</dbReference>
<keyword evidence="5" id="KW-0762">Sugar transport</keyword>
<protein>
    <recommendedName>
        <fullName evidence="11">Transport permease protein</fullName>
    </recommendedName>
</protein>
<evidence type="ECO:0000256" key="5">
    <source>
        <dbReference type="ARBA" id="ARBA00022597"/>
    </source>
</evidence>
<evidence type="ECO:0000256" key="8">
    <source>
        <dbReference type="ARBA" id="ARBA00022989"/>
    </source>
</evidence>
<keyword evidence="6 11" id="KW-0812">Transmembrane</keyword>
<evidence type="ECO:0000313" key="13">
    <source>
        <dbReference type="EMBL" id="EIC22562.1"/>
    </source>
</evidence>
<evidence type="ECO:0000256" key="4">
    <source>
        <dbReference type="ARBA" id="ARBA00022475"/>
    </source>
</evidence>
<dbReference type="PRINTS" id="PR00164">
    <property type="entry name" value="ABC2TRNSPORT"/>
</dbReference>
<keyword evidence="3 11" id="KW-0813">Transport</keyword>
<evidence type="ECO:0000259" key="12">
    <source>
        <dbReference type="PROSITE" id="PS51012"/>
    </source>
</evidence>
<keyword evidence="9" id="KW-0625">Polysaccharide transport</keyword>
<evidence type="ECO:0000256" key="1">
    <source>
        <dbReference type="ARBA" id="ARBA00004651"/>
    </source>
</evidence>
<feature type="transmembrane region" description="Helical" evidence="11">
    <location>
        <begin position="21"/>
        <end position="43"/>
    </location>
</feature>
<dbReference type="EMBL" id="JH603169">
    <property type="protein sequence ID" value="EIC22562.1"/>
    <property type="molecule type" value="Genomic_DNA"/>
</dbReference>